<comment type="caution">
    <text evidence="4">The sequence shown here is derived from an EMBL/GenBank/DDBJ whole genome shotgun (WGS) entry which is preliminary data.</text>
</comment>
<keyword evidence="1" id="KW-0460">Magnesium</keyword>
<reference evidence="4 5" key="1">
    <citation type="submission" date="2019-11" db="EMBL/GenBank/DDBJ databases">
        <title>Whole-genome sequence of a Rhodoblastus acidophilus DSM 142.</title>
        <authorList>
            <person name="Kyndt J.A."/>
            <person name="Meyer T.E."/>
        </authorList>
    </citation>
    <scope>NUCLEOTIDE SEQUENCE [LARGE SCALE GENOMIC DNA]</scope>
    <source>
        <strain evidence="4 5">DSM 142</strain>
    </source>
</reference>
<keyword evidence="4" id="KW-0808">Transferase</keyword>
<dbReference type="Gene3D" id="3.90.550.10">
    <property type="entry name" value="Spore Coat Polysaccharide Biosynthesis Protein SpsA, Chain A"/>
    <property type="match status" value="1"/>
</dbReference>
<sequence>MAYDVCILAAGVGSRLTAFGGNLHKGLLPVGNIAVVSRIIRAFPRDTRFVIALGSKAEQMRDYLALAHPDADIALVTVDNFDGPGSGPGTSLRACRDQLPGPFILTSCDTLVEGVIPPPDFNWIGVQQAEHPERWCTVGCDAQGDVTRLIDKSPEGTSLAFIGIAGIRDAEAFWAALGVIGAQGEAQVVPGLEALIPCGLKTAPLTWIDTGTDANWAEACKAHEKNFTFEGKTNDVTYRMGDQVIKLFFDPHAAQRRLERGRANADTFVEVLGARGHCCAYRFVHGALLSKTLDAAQTRHCLEWLQSRFWRPAAVDATIFAQACRRFYVDKTLQRLDAFVAAHGVAWEDETILLNGRPCPSVRAMIDGAAKALAENGLPSTFHGDLHADNILIAEDGGYCLIDWRDDFAGLTEAGDRYYDLAKFFHTLDLSVEVMDVGDYHVDARAPTDFQLRHRLGASLERAQAAFWAFAEENGYDRNLIELLNGVIFINMSPLYDKAMGRYLYLLGRLRMAEAIAARGADAIQEHCA</sequence>
<dbReference type="AlphaFoldDB" id="A0A6N8DUS6"/>
<dbReference type="Gene3D" id="3.90.1200.10">
    <property type="match status" value="1"/>
</dbReference>
<dbReference type="Pfam" id="PF12804">
    <property type="entry name" value="NTP_transf_3"/>
    <property type="match status" value="1"/>
</dbReference>
<evidence type="ECO:0000259" key="2">
    <source>
        <dbReference type="Pfam" id="PF01636"/>
    </source>
</evidence>
<accession>A0A6N8DUS6</accession>
<dbReference type="SUPFAM" id="SSF56112">
    <property type="entry name" value="Protein kinase-like (PK-like)"/>
    <property type="match status" value="1"/>
</dbReference>
<evidence type="ECO:0000259" key="3">
    <source>
        <dbReference type="Pfam" id="PF12804"/>
    </source>
</evidence>
<evidence type="ECO:0000313" key="5">
    <source>
        <dbReference type="Proteomes" id="UP000439113"/>
    </source>
</evidence>
<feature type="domain" description="Aminoglycoside phosphotransferase" evidence="2">
    <location>
        <begin position="362"/>
        <end position="425"/>
    </location>
</feature>
<organism evidence="4 5">
    <name type="scientific">Rhodoblastus acidophilus</name>
    <name type="common">Rhodopseudomonas acidophila</name>
    <dbReference type="NCBI Taxonomy" id="1074"/>
    <lineage>
        <taxon>Bacteria</taxon>
        <taxon>Pseudomonadati</taxon>
        <taxon>Pseudomonadota</taxon>
        <taxon>Alphaproteobacteria</taxon>
        <taxon>Hyphomicrobiales</taxon>
        <taxon>Rhodoblastaceae</taxon>
        <taxon>Rhodoblastus</taxon>
    </lineage>
</organism>
<dbReference type="OrthoDB" id="3638028at2"/>
<feature type="domain" description="MobA-like NTP transferase" evidence="3">
    <location>
        <begin position="6"/>
        <end position="110"/>
    </location>
</feature>
<gene>
    <name evidence="4" type="ORF">GJ654_16530</name>
</gene>
<dbReference type="Pfam" id="PF01636">
    <property type="entry name" value="APH"/>
    <property type="match status" value="1"/>
</dbReference>
<dbReference type="RefSeq" id="WP_155447284.1">
    <property type="nucleotide sequence ID" value="NZ_JAOQNR010000018.1"/>
</dbReference>
<evidence type="ECO:0000313" key="4">
    <source>
        <dbReference type="EMBL" id="MTV32594.1"/>
    </source>
</evidence>
<dbReference type="InterPro" id="IPR011009">
    <property type="entry name" value="Kinase-like_dom_sf"/>
</dbReference>
<dbReference type="InterPro" id="IPR025877">
    <property type="entry name" value="MobA-like_NTP_Trfase"/>
</dbReference>
<proteinExistence type="predicted"/>
<dbReference type="Proteomes" id="UP000439113">
    <property type="component" value="Unassembled WGS sequence"/>
</dbReference>
<evidence type="ECO:0000256" key="1">
    <source>
        <dbReference type="ARBA" id="ARBA00022842"/>
    </source>
</evidence>
<dbReference type="InterPro" id="IPR029044">
    <property type="entry name" value="Nucleotide-diphossugar_trans"/>
</dbReference>
<protein>
    <submittedName>
        <fullName evidence="4">NTP transferase domain-containing protein</fullName>
    </submittedName>
</protein>
<dbReference type="SUPFAM" id="SSF53448">
    <property type="entry name" value="Nucleotide-diphospho-sugar transferases"/>
    <property type="match status" value="1"/>
</dbReference>
<dbReference type="EMBL" id="WNKS01000019">
    <property type="protein sequence ID" value="MTV32594.1"/>
    <property type="molecule type" value="Genomic_DNA"/>
</dbReference>
<dbReference type="GO" id="GO:0016779">
    <property type="term" value="F:nucleotidyltransferase activity"/>
    <property type="evidence" value="ECO:0007669"/>
    <property type="project" value="UniProtKB-ARBA"/>
</dbReference>
<name>A0A6N8DUS6_RHOAC</name>
<dbReference type="InterPro" id="IPR002575">
    <property type="entry name" value="Aminoglycoside_PTrfase"/>
</dbReference>